<comment type="caution">
    <text evidence="1">The sequence shown here is derived from an EMBL/GenBank/DDBJ whole genome shotgun (WGS) entry which is preliminary data.</text>
</comment>
<organism evidence="1 2">
    <name type="scientific">Allacma fusca</name>
    <dbReference type="NCBI Taxonomy" id="39272"/>
    <lineage>
        <taxon>Eukaryota</taxon>
        <taxon>Metazoa</taxon>
        <taxon>Ecdysozoa</taxon>
        <taxon>Arthropoda</taxon>
        <taxon>Hexapoda</taxon>
        <taxon>Collembola</taxon>
        <taxon>Symphypleona</taxon>
        <taxon>Sminthuridae</taxon>
        <taxon>Allacma</taxon>
    </lineage>
</organism>
<reference evidence="1" key="1">
    <citation type="submission" date="2021-06" db="EMBL/GenBank/DDBJ databases">
        <authorList>
            <person name="Hodson N. C."/>
            <person name="Mongue J. A."/>
            <person name="Jaron S. K."/>
        </authorList>
    </citation>
    <scope>NUCLEOTIDE SEQUENCE</scope>
</reference>
<sequence>MWSHGRTYPHGFTCLCMSSYSSCGSTYYWPDERELKIKACTSLGEFSVLWRGEECGIVYQRTDIIGTMVLLQRVVKGWYYFLKEGVRSGREGRHMAGVHGVCRVLAYFLDAVHC</sequence>
<dbReference type="Proteomes" id="UP000708208">
    <property type="component" value="Unassembled WGS sequence"/>
</dbReference>
<proteinExistence type="predicted"/>
<name>A0A8J2PAU0_9HEXA</name>
<protein>
    <submittedName>
        <fullName evidence="1">Uncharacterized protein</fullName>
    </submittedName>
</protein>
<gene>
    <name evidence="1" type="ORF">AFUS01_LOCUS21203</name>
</gene>
<dbReference type="AlphaFoldDB" id="A0A8J2PAU0"/>
<evidence type="ECO:0000313" key="1">
    <source>
        <dbReference type="EMBL" id="CAG7732707.1"/>
    </source>
</evidence>
<evidence type="ECO:0000313" key="2">
    <source>
        <dbReference type="Proteomes" id="UP000708208"/>
    </source>
</evidence>
<accession>A0A8J2PAU0</accession>
<keyword evidence="2" id="KW-1185">Reference proteome</keyword>
<dbReference type="EMBL" id="CAJVCH010236085">
    <property type="protein sequence ID" value="CAG7732707.1"/>
    <property type="molecule type" value="Genomic_DNA"/>
</dbReference>